<gene>
    <name evidence="9" type="primary">LOC113466114</name>
</gene>
<evidence type="ECO:0000259" key="7">
    <source>
        <dbReference type="PROSITE" id="PS50157"/>
    </source>
</evidence>
<sequence length="176" mass="19650">MRIHTGEKPYICEVCKKAFARRDKLVIHMNKLKHITPSNLAPLGKRSITVAPASSSTGEPKPGTTSNNTGNQNNNGNRKVETKPSTSGAAQQQVTTNFLHEFPCRRAAVSNVSIYHKVSENHKPQAIKHWIFHLHNWYLIDFLSERQNHMNKSPSCSHFTQGTQDPELDSNGSPGL</sequence>
<dbReference type="PROSITE" id="PS50157">
    <property type="entry name" value="ZINC_FINGER_C2H2_2"/>
    <property type="match status" value="1"/>
</dbReference>
<keyword evidence="2" id="KW-0677">Repeat</keyword>
<evidence type="ECO:0000256" key="4">
    <source>
        <dbReference type="ARBA" id="ARBA00022833"/>
    </source>
</evidence>
<protein>
    <submittedName>
        <fullName evidence="9">Early growth response protein 1-like</fullName>
    </submittedName>
</protein>
<dbReference type="Proteomes" id="UP000079169">
    <property type="component" value="Unplaced"/>
</dbReference>
<dbReference type="GeneID" id="113466114"/>
<organism evidence="8 9">
    <name type="scientific">Diaphorina citri</name>
    <name type="common">Asian citrus psyllid</name>
    <dbReference type="NCBI Taxonomy" id="121845"/>
    <lineage>
        <taxon>Eukaryota</taxon>
        <taxon>Metazoa</taxon>
        <taxon>Ecdysozoa</taxon>
        <taxon>Arthropoda</taxon>
        <taxon>Hexapoda</taxon>
        <taxon>Insecta</taxon>
        <taxon>Pterygota</taxon>
        <taxon>Neoptera</taxon>
        <taxon>Paraneoptera</taxon>
        <taxon>Hemiptera</taxon>
        <taxon>Sternorrhyncha</taxon>
        <taxon>Psylloidea</taxon>
        <taxon>Psyllidae</taxon>
        <taxon>Diaphorininae</taxon>
        <taxon>Diaphorina</taxon>
    </lineage>
</organism>
<dbReference type="AlphaFoldDB" id="A0A3Q0IQY2"/>
<dbReference type="InterPro" id="IPR013087">
    <property type="entry name" value="Znf_C2H2_type"/>
</dbReference>
<evidence type="ECO:0000256" key="5">
    <source>
        <dbReference type="PROSITE-ProRule" id="PRU00042"/>
    </source>
</evidence>
<keyword evidence="4" id="KW-0862">Zinc</keyword>
<dbReference type="SUPFAM" id="SSF57667">
    <property type="entry name" value="beta-beta-alpha zinc fingers"/>
    <property type="match status" value="1"/>
</dbReference>
<dbReference type="SMART" id="SM00355">
    <property type="entry name" value="ZnF_C2H2"/>
    <property type="match status" value="1"/>
</dbReference>
<accession>A0A3Q0IQY2</accession>
<evidence type="ECO:0000256" key="2">
    <source>
        <dbReference type="ARBA" id="ARBA00022737"/>
    </source>
</evidence>
<evidence type="ECO:0000313" key="8">
    <source>
        <dbReference type="Proteomes" id="UP000079169"/>
    </source>
</evidence>
<feature type="compositionally biased region" description="Polar residues" evidence="6">
    <location>
        <begin position="83"/>
        <end position="92"/>
    </location>
</feature>
<feature type="compositionally biased region" description="Low complexity" evidence="6">
    <location>
        <begin position="63"/>
        <end position="77"/>
    </location>
</feature>
<evidence type="ECO:0000256" key="1">
    <source>
        <dbReference type="ARBA" id="ARBA00022723"/>
    </source>
</evidence>
<dbReference type="RefSeq" id="XP_026677033.1">
    <property type="nucleotide sequence ID" value="XM_026821232.1"/>
</dbReference>
<dbReference type="PaxDb" id="121845-A0A3Q0IQY2"/>
<evidence type="ECO:0000256" key="6">
    <source>
        <dbReference type="SAM" id="MobiDB-lite"/>
    </source>
</evidence>
<dbReference type="GO" id="GO:0008270">
    <property type="term" value="F:zinc ion binding"/>
    <property type="evidence" value="ECO:0007669"/>
    <property type="project" value="UniProtKB-KW"/>
</dbReference>
<feature type="domain" description="C2H2-type" evidence="7">
    <location>
        <begin position="10"/>
        <end position="34"/>
    </location>
</feature>
<dbReference type="STRING" id="121845.A0A3Q0IQY2"/>
<dbReference type="InterPro" id="IPR036236">
    <property type="entry name" value="Znf_C2H2_sf"/>
</dbReference>
<dbReference type="Gene3D" id="3.30.160.60">
    <property type="entry name" value="Classic Zinc Finger"/>
    <property type="match status" value="1"/>
</dbReference>
<keyword evidence="1" id="KW-0479">Metal-binding</keyword>
<evidence type="ECO:0000256" key="3">
    <source>
        <dbReference type="ARBA" id="ARBA00022771"/>
    </source>
</evidence>
<feature type="region of interest" description="Disordered" evidence="6">
    <location>
        <begin position="150"/>
        <end position="176"/>
    </location>
</feature>
<dbReference type="PROSITE" id="PS00028">
    <property type="entry name" value="ZINC_FINGER_C2H2_1"/>
    <property type="match status" value="1"/>
</dbReference>
<evidence type="ECO:0000313" key="9">
    <source>
        <dbReference type="RefSeq" id="XP_026677033.1"/>
    </source>
</evidence>
<keyword evidence="3 5" id="KW-0863">Zinc-finger</keyword>
<reference evidence="9" key="1">
    <citation type="submission" date="2025-08" db="UniProtKB">
        <authorList>
            <consortium name="RefSeq"/>
        </authorList>
    </citation>
    <scope>IDENTIFICATION</scope>
</reference>
<keyword evidence="8" id="KW-1185">Reference proteome</keyword>
<name>A0A3Q0IQY2_DIACI</name>
<dbReference type="KEGG" id="dci:113466114"/>
<feature type="region of interest" description="Disordered" evidence="6">
    <location>
        <begin position="50"/>
        <end position="92"/>
    </location>
</feature>
<dbReference type="FunFam" id="3.30.160.60:FF:000624">
    <property type="entry name" value="zinc finger protein 697"/>
    <property type="match status" value="1"/>
</dbReference>
<proteinExistence type="predicted"/>